<dbReference type="PATRIC" id="fig|907348.3.peg.1475"/>
<dbReference type="eggNOG" id="COG0671">
    <property type="taxonomic scope" value="Bacteria"/>
</dbReference>
<feature type="signal peptide" evidence="1">
    <location>
        <begin position="1"/>
        <end position="30"/>
    </location>
</feature>
<feature type="chain" id="PRO_5003609219" evidence="1">
    <location>
        <begin position="31"/>
        <end position="271"/>
    </location>
</feature>
<dbReference type="RefSeq" id="WP_002704257.1">
    <property type="nucleotide sequence ID" value="NZ_AGRW01000046.1"/>
</dbReference>
<dbReference type="SUPFAM" id="SSF48317">
    <property type="entry name" value="Acid phosphatase/Vanadium-dependent haloperoxidase"/>
    <property type="match status" value="1"/>
</dbReference>
<organism evidence="3 4">
    <name type="scientific">Treponema saccharophilum DSM 2985</name>
    <dbReference type="NCBI Taxonomy" id="907348"/>
    <lineage>
        <taxon>Bacteria</taxon>
        <taxon>Pseudomonadati</taxon>
        <taxon>Spirochaetota</taxon>
        <taxon>Spirochaetia</taxon>
        <taxon>Spirochaetales</taxon>
        <taxon>Treponemataceae</taxon>
        <taxon>Treponema</taxon>
    </lineage>
</organism>
<comment type="caution">
    <text evidence="3">The sequence shown here is derived from an EMBL/GenBank/DDBJ whole genome shotgun (WGS) entry which is preliminary data.</text>
</comment>
<name>H7EKP8_9SPIR</name>
<evidence type="ECO:0000313" key="4">
    <source>
        <dbReference type="Proteomes" id="UP000003571"/>
    </source>
</evidence>
<sequence>MMAEKKSTKTGAAKIAAALFLLAVCQIANAQPFSLGKGTEIGIGAFEIAGEVFHNIYDFAFVEDDWDGKPFDKNDVNPFDRALMHSYSKAWDRTGDAMMCVLPAGSFLFGAYFVHRDGGNSELLTHSVMFAETVLVAHTLPHLLKGPVSRVRPYNYYGGDEAIEDSWKRSFFSGHTTMAFASATFASYTFCKWFPESRMKIPFAITAHALAAFTGASRILAGCHFATDVLVGAAVGSAVGFLVPFMHTLNAKNAATTITASPLGFSIRHEF</sequence>
<dbReference type="SMART" id="SM00014">
    <property type="entry name" value="acidPPc"/>
    <property type="match status" value="1"/>
</dbReference>
<evidence type="ECO:0000313" key="3">
    <source>
        <dbReference type="EMBL" id="EIC01806.1"/>
    </source>
</evidence>
<dbReference type="OrthoDB" id="9780507at2"/>
<evidence type="ECO:0000256" key="1">
    <source>
        <dbReference type="SAM" id="SignalP"/>
    </source>
</evidence>
<gene>
    <name evidence="3" type="ORF">TresaDRAFT_1948</name>
</gene>
<dbReference type="Pfam" id="PF01569">
    <property type="entry name" value="PAP2"/>
    <property type="match status" value="1"/>
</dbReference>
<dbReference type="Proteomes" id="UP000003571">
    <property type="component" value="Unassembled WGS sequence"/>
</dbReference>
<keyword evidence="4" id="KW-1185">Reference proteome</keyword>
<dbReference type="AlphaFoldDB" id="H7EKP8"/>
<reference evidence="3 4" key="1">
    <citation type="submission" date="2011-09" db="EMBL/GenBank/DDBJ databases">
        <title>The draft genome of Treponema saccharophilum DSM 2985.</title>
        <authorList>
            <consortium name="US DOE Joint Genome Institute (JGI-PGF)"/>
            <person name="Lucas S."/>
            <person name="Copeland A."/>
            <person name="Lapidus A."/>
            <person name="Glavina del Rio T."/>
            <person name="Dalin E."/>
            <person name="Tice H."/>
            <person name="Bruce D."/>
            <person name="Goodwin L."/>
            <person name="Pitluck S."/>
            <person name="Peters L."/>
            <person name="Kyrpides N."/>
            <person name="Mavromatis K."/>
            <person name="Ivanova N."/>
            <person name="Markowitz V."/>
            <person name="Cheng J.-F."/>
            <person name="Hugenholtz P."/>
            <person name="Woyke T."/>
            <person name="Wu D."/>
            <person name="Gronow S."/>
            <person name="Wellnitz S."/>
            <person name="Brambilla E."/>
            <person name="Klenk H.-P."/>
            <person name="Eisen J.A."/>
        </authorList>
    </citation>
    <scope>NUCLEOTIDE SEQUENCE [LARGE SCALE GENOMIC DNA]</scope>
    <source>
        <strain evidence="3 4">DSM 2985</strain>
    </source>
</reference>
<dbReference type="STRING" id="907348.TresaDRAFT_1948"/>
<dbReference type="EMBL" id="AGRW01000046">
    <property type="protein sequence ID" value="EIC01806.1"/>
    <property type="molecule type" value="Genomic_DNA"/>
</dbReference>
<dbReference type="Gene3D" id="1.20.144.10">
    <property type="entry name" value="Phosphatidic acid phosphatase type 2/haloperoxidase"/>
    <property type="match status" value="1"/>
</dbReference>
<dbReference type="InterPro" id="IPR000326">
    <property type="entry name" value="PAP2/HPO"/>
</dbReference>
<dbReference type="InterPro" id="IPR036938">
    <property type="entry name" value="PAP2/HPO_sf"/>
</dbReference>
<feature type="domain" description="Phosphatidic acid phosphatase type 2/haloperoxidase" evidence="2">
    <location>
        <begin position="125"/>
        <end position="244"/>
    </location>
</feature>
<keyword evidence="1" id="KW-0732">Signal</keyword>
<protein>
    <submittedName>
        <fullName evidence="3">Phosphoesterase PA-phosphatase related protein</fullName>
    </submittedName>
</protein>
<accession>H7EKP8</accession>
<proteinExistence type="predicted"/>
<evidence type="ECO:0000259" key="2">
    <source>
        <dbReference type="SMART" id="SM00014"/>
    </source>
</evidence>